<dbReference type="EMBL" id="CP073910">
    <property type="protein sequence ID" value="QUT04299.1"/>
    <property type="molecule type" value="Genomic_DNA"/>
</dbReference>
<feature type="domain" description="Yip1" evidence="6">
    <location>
        <begin position="19"/>
        <end position="187"/>
    </location>
</feature>
<sequence length="396" mass="41067">MIEGDPISRPKSIIDRAKAIILKPKEEWPVIDVEPATISGLFKDYALILAAVPAVALLLGSQIFGFSALGFHYRPSLMSSVSMAVTQYVFALAGIALLAFIIDFLAPNFGGTSNRIQAFKVAVYSATAGWLAGIFSLIPSLSLLGIVGLYSLYLLYTGLPVLMKSPADKALSYTVVTVICGAVVGVVLYTLLGLIMAPFAMMGGGIAGPVATQESGTVTVPGMGEIDLDKMKAASAKMEEAAKKMEVAAKTGQGGAVDPSALQAFLPGAIGGYKRTEISSAGLGAGGSHAEARYEAGDRSFRVEITDMAAMGALAGMGAAMNVNSSRQTETGYEKTQTINGQIVTEEWDKSSNDGKFGTTVANRFMVEANGTAASIDELKAAVAAVGPEKLAALAK</sequence>
<keyword evidence="8" id="KW-1185">Reference proteome</keyword>
<dbReference type="InterPro" id="IPR006977">
    <property type="entry name" value="Yip1_dom"/>
</dbReference>
<dbReference type="Proteomes" id="UP000681425">
    <property type="component" value="Chromosome"/>
</dbReference>
<keyword evidence="2 5" id="KW-0812">Transmembrane</keyword>
<evidence type="ECO:0000313" key="7">
    <source>
        <dbReference type="EMBL" id="QUT04299.1"/>
    </source>
</evidence>
<dbReference type="Pfam" id="PF04893">
    <property type="entry name" value="Yip1"/>
    <property type="match status" value="1"/>
</dbReference>
<reference evidence="7" key="1">
    <citation type="submission" date="2021-04" db="EMBL/GenBank/DDBJ databases">
        <title>Isolation of p-tert-butylphenol degrading bacteria Sphingobium phenoxybenzoativorans Tas13 from active sludge.</title>
        <authorList>
            <person name="Li Y."/>
        </authorList>
    </citation>
    <scope>NUCLEOTIDE SEQUENCE</scope>
    <source>
        <strain evidence="7">Tas13</strain>
    </source>
</reference>
<feature type="transmembrane region" description="Helical" evidence="5">
    <location>
        <begin position="170"/>
        <end position="192"/>
    </location>
</feature>
<proteinExistence type="predicted"/>
<accession>A0A975Q021</accession>
<evidence type="ECO:0000313" key="8">
    <source>
        <dbReference type="Proteomes" id="UP000681425"/>
    </source>
</evidence>
<protein>
    <submittedName>
        <fullName evidence="7">YIP1 family protein</fullName>
    </submittedName>
</protein>
<evidence type="ECO:0000256" key="1">
    <source>
        <dbReference type="ARBA" id="ARBA00004141"/>
    </source>
</evidence>
<evidence type="ECO:0000259" key="6">
    <source>
        <dbReference type="Pfam" id="PF04893"/>
    </source>
</evidence>
<feature type="transmembrane region" description="Helical" evidence="5">
    <location>
        <begin position="121"/>
        <end position="150"/>
    </location>
</feature>
<evidence type="ECO:0000256" key="3">
    <source>
        <dbReference type="ARBA" id="ARBA00022989"/>
    </source>
</evidence>
<dbReference type="AlphaFoldDB" id="A0A975Q021"/>
<name>A0A975Q021_9SPHN</name>
<feature type="transmembrane region" description="Helical" evidence="5">
    <location>
        <begin position="88"/>
        <end position="109"/>
    </location>
</feature>
<dbReference type="RefSeq" id="WP_212608135.1">
    <property type="nucleotide sequence ID" value="NZ_CP073910.1"/>
</dbReference>
<keyword evidence="4 5" id="KW-0472">Membrane</keyword>
<comment type="subcellular location">
    <subcellularLocation>
        <location evidence="1">Membrane</location>
        <topology evidence="1">Multi-pass membrane protein</topology>
    </subcellularLocation>
</comment>
<keyword evidence="3 5" id="KW-1133">Transmembrane helix</keyword>
<evidence type="ECO:0000256" key="5">
    <source>
        <dbReference type="SAM" id="Phobius"/>
    </source>
</evidence>
<dbReference type="KEGG" id="spph:KFK14_14555"/>
<evidence type="ECO:0000256" key="4">
    <source>
        <dbReference type="ARBA" id="ARBA00023136"/>
    </source>
</evidence>
<feature type="transmembrane region" description="Helical" evidence="5">
    <location>
        <begin position="45"/>
        <end position="68"/>
    </location>
</feature>
<gene>
    <name evidence="7" type="ORF">KFK14_14555</name>
</gene>
<evidence type="ECO:0000256" key="2">
    <source>
        <dbReference type="ARBA" id="ARBA00022692"/>
    </source>
</evidence>
<organism evidence="7 8">
    <name type="scientific">Sphingobium phenoxybenzoativorans</name>
    <dbReference type="NCBI Taxonomy" id="1592790"/>
    <lineage>
        <taxon>Bacteria</taxon>
        <taxon>Pseudomonadati</taxon>
        <taxon>Pseudomonadota</taxon>
        <taxon>Alphaproteobacteria</taxon>
        <taxon>Sphingomonadales</taxon>
        <taxon>Sphingomonadaceae</taxon>
        <taxon>Sphingobium</taxon>
    </lineage>
</organism>
<dbReference type="GO" id="GO:0016020">
    <property type="term" value="C:membrane"/>
    <property type="evidence" value="ECO:0007669"/>
    <property type="project" value="UniProtKB-SubCell"/>
</dbReference>